<reference evidence="3 4" key="1">
    <citation type="submission" date="2020-04" db="EMBL/GenBank/DDBJ databases">
        <title>Perkinsus olseni comparative genomics.</title>
        <authorList>
            <person name="Bogema D.R."/>
        </authorList>
    </citation>
    <scope>NUCLEOTIDE SEQUENCE [LARGE SCALE GENOMIC DNA]</scope>
    <source>
        <strain evidence="3">00978-12</strain>
    </source>
</reference>
<gene>
    <name evidence="3" type="ORF">FOZ60_003757</name>
</gene>
<sequence>MSAIARATLVFLVFATVVAVIEPASKGSPDVESLMESLNAAWSRMENARSKLIKPLAMQPMEKSGDEQGPPKSFLQRRSRHEHKKPLVAVQLHLVEPGMAGVNADDTDRASLLTERGLEDDKIDPAVLIDNIDKSERKQDAALEGATHQLEDLYSKLGHLVNGNPSL</sequence>
<feature type="signal peptide" evidence="2">
    <location>
        <begin position="1"/>
        <end position="19"/>
    </location>
</feature>
<dbReference type="Proteomes" id="UP000541610">
    <property type="component" value="Unassembled WGS sequence"/>
</dbReference>
<organism evidence="3 4">
    <name type="scientific">Perkinsus olseni</name>
    <name type="common">Perkinsus atlanticus</name>
    <dbReference type="NCBI Taxonomy" id="32597"/>
    <lineage>
        <taxon>Eukaryota</taxon>
        <taxon>Sar</taxon>
        <taxon>Alveolata</taxon>
        <taxon>Perkinsozoa</taxon>
        <taxon>Perkinsea</taxon>
        <taxon>Perkinsida</taxon>
        <taxon>Perkinsidae</taxon>
        <taxon>Perkinsus</taxon>
    </lineage>
</organism>
<evidence type="ECO:0000313" key="4">
    <source>
        <dbReference type="Proteomes" id="UP000541610"/>
    </source>
</evidence>
<dbReference type="EMBL" id="JABANP010000180">
    <property type="protein sequence ID" value="KAF4687593.1"/>
    <property type="molecule type" value="Genomic_DNA"/>
</dbReference>
<feature type="chain" id="PRO_5029851729" evidence="2">
    <location>
        <begin position="20"/>
        <end position="167"/>
    </location>
</feature>
<dbReference type="AlphaFoldDB" id="A0A7J6NUP1"/>
<evidence type="ECO:0000313" key="3">
    <source>
        <dbReference type="EMBL" id="KAF4687593.1"/>
    </source>
</evidence>
<proteinExistence type="predicted"/>
<protein>
    <submittedName>
        <fullName evidence="3">Uncharacterized protein</fullName>
    </submittedName>
</protein>
<feature type="region of interest" description="Disordered" evidence="1">
    <location>
        <begin position="60"/>
        <end position="80"/>
    </location>
</feature>
<name>A0A7J6NUP1_PEROL</name>
<dbReference type="OrthoDB" id="10398465at2759"/>
<accession>A0A7J6NUP1</accession>
<evidence type="ECO:0000256" key="2">
    <source>
        <dbReference type="SAM" id="SignalP"/>
    </source>
</evidence>
<keyword evidence="2" id="KW-0732">Signal</keyword>
<evidence type="ECO:0000256" key="1">
    <source>
        <dbReference type="SAM" id="MobiDB-lite"/>
    </source>
</evidence>
<comment type="caution">
    <text evidence="3">The sequence shown here is derived from an EMBL/GenBank/DDBJ whole genome shotgun (WGS) entry which is preliminary data.</text>
</comment>